<gene>
    <name evidence="1" type="ORF">J2Z35_002876</name>
</gene>
<evidence type="ECO:0000313" key="1">
    <source>
        <dbReference type="EMBL" id="MBP2029038.1"/>
    </source>
</evidence>
<dbReference type="NCBIfam" id="NF045597">
    <property type="entry name" value="TudS_rel_CD3072"/>
    <property type="match status" value="1"/>
</dbReference>
<keyword evidence="2" id="KW-1185">Reference proteome</keyword>
<organism evidence="1 2">
    <name type="scientific">Acetoanaerobium pronyense</name>
    <dbReference type="NCBI Taxonomy" id="1482736"/>
    <lineage>
        <taxon>Bacteria</taxon>
        <taxon>Bacillati</taxon>
        <taxon>Bacillota</taxon>
        <taxon>Clostridia</taxon>
        <taxon>Peptostreptococcales</taxon>
        <taxon>Filifactoraceae</taxon>
        <taxon>Acetoanaerobium</taxon>
    </lineage>
</organism>
<proteinExistence type="predicted"/>
<evidence type="ECO:0000313" key="2">
    <source>
        <dbReference type="Proteomes" id="UP001314903"/>
    </source>
</evidence>
<sequence length="190" mass="21596">MARGKKIILLSHCILNVNAKVEGFEPYESLVKEIVDYLHKNKIGIIQLPCPEMALYGIKRWGHVKDQFDYKFFRDTCKELLNPIINQLESYTNAGYSLIGCIGIDGSPSCGVSLTCRSSQWRGEMHMNPNLESVLSNVDMVNEKGVFMEILEDSLKENNIEAEFIGVNEENIEISLSEVFKFIDDKVKNI</sequence>
<dbReference type="Proteomes" id="UP001314903">
    <property type="component" value="Unassembled WGS sequence"/>
</dbReference>
<name>A0ABS4KMM3_9FIRM</name>
<dbReference type="EMBL" id="JAGGLI010000061">
    <property type="protein sequence ID" value="MBP2029038.1"/>
    <property type="molecule type" value="Genomic_DNA"/>
</dbReference>
<comment type="caution">
    <text evidence="1">The sequence shown here is derived from an EMBL/GenBank/DDBJ whole genome shotgun (WGS) entry which is preliminary data.</text>
</comment>
<dbReference type="RefSeq" id="WP_209662087.1">
    <property type="nucleotide sequence ID" value="NZ_JAGGLI010000061.1"/>
</dbReference>
<reference evidence="1 2" key="1">
    <citation type="submission" date="2021-03" db="EMBL/GenBank/DDBJ databases">
        <title>Genomic Encyclopedia of Type Strains, Phase IV (KMG-IV): sequencing the most valuable type-strain genomes for metagenomic binning, comparative biology and taxonomic classification.</title>
        <authorList>
            <person name="Goeker M."/>
        </authorList>
    </citation>
    <scope>NUCLEOTIDE SEQUENCE [LARGE SCALE GENOMIC DNA]</scope>
    <source>
        <strain evidence="1 2">DSM 27512</strain>
    </source>
</reference>
<protein>
    <submittedName>
        <fullName evidence="1">Secreted protein</fullName>
    </submittedName>
</protein>
<dbReference type="InterPro" id="IPR054648">
    <property type="entry name" value="TudS-rel"/>
</dbReference>
<accession>A0ABS4KMM3</accession>